<evidence type="ECO:0000256" key="5">
    <source>
        <dbReference type="ARBA" id="ARBA00022927"/>
    </source>
</evidence>
<keyword evidence="6 9" id="KW-1133">Transmembrane helix</keyword>
<evidence type="ECO:0000256" key="8">
    <source>
        <dbReference type="ARBA" id="ARBA00023136"/>
    </source>
</evidence>
<comment type="subcellular location">
    <subcellularLocation>
        <location evidence="1">Membrane</location>
        <topology evidence="1">Single-pass type IV membrane protein</topology>
    </subcellularLocation>
</comment>
<accession>C5KDW4</accession>
<dbReference type="GeneID" id="9062548"/>
<dbReference type="EMBL" id="GG672124">
    <property type="protein sequence ID" value="EER17417.1"/>
    <property type="molecule type" value="Genomic_DNA"/>
</dbReference>
<comment type="similarity">
    <text evidence="2">Belongs to the syntaxin family.</text>
</comment>
<keyword evidence="5" id="KW-0653">Protein transport</keyword>
<evidence type="ECO:0000256" key="1">
    <source>
        <dbReference type="ARBA" id="ARBA00004211"/>
    </source>
</evidence>
<evidence type="ECO:0000256" key="6">
    <source>
        <dbReference type="ARBA" id="ARBA00022989"/>
    </source>
</evidence>
<proteinExistence type="inferred from homology"/>
<keyword evidence="12" id="KW-1185">Reference proteome</keyword>
<dbReference type="PROSITE" id="PS50192">
    <property type="entry name" value="T_SNARE"/>
    <property type="match status" value="1"/>
</dbReference>
<evidence type="ECO:0000256" key="4">
    <source>
        <dbReference type="ARBA" id="ARBA00022692"/>
    </source>
</evidence>
<name>C5KDW4_PERM5</name>
<feature type="transmembrane region" description="Helical" evidence="9">
    <location>
        <begin position="275"/>
        <end position="296"/>
    </location>
</feature>
<evidence type="ECO:0000313" key="12">
    <source>
        <dbReference type="Proteomes" id="UP000007800"/>
    </source>
</evidence>
<dbReference type="Proteomes" id="UP000007800">
    <property type="component" value="Unassembled WGS sequence"/>
</dbReference>
<keyword evidence="7" id="KW-0175">Coiled coil</keyword>
<dbReference type="GO" id="GO:0015031">
    <property type="term" value="P:protein transport"/>
    <property type="evidence" value="ECO:0007669"/>
    <property type="project" value="UniProtKB-KW"/>
</dbReference>
<dbReference type="InParanoid" id="C5KDW4"/>
<keyword evidence="3" id="KW-0813">Transport</keyword>
<evidence type="ECO:0000256" key="9">
    <source>
        <dbReference type="SAM" id="Phobius"/>
    </source>
</evidence>
<dbReference type="OrthoDB" id="359759at2759"/>
<dbReference type="Gene3D" id="1.20.5.110">
    <property type="match status" value="1"/>
</dbReference>
<evidence type="ECO:0000313" key="11">
    <source>
        <dbReference type="EMBL" id="EER17417.1"/>
    </source>
</evidence>
<organism evidence="12">
    <name type="scientific">Perkinsus marinus (strain ATCC 50983 / TXsc)</name>
    <dbReference type="NCBI Taxonomy" id="423536"/>
    <lineage>
        <taxon>Eukaryota</taxon>
        <taxon>Sar</taxon>
        <taxon>Alveolata</taxon>
        <taxon>Perkinsozoa</taxon>
        <taxon>Perkinsea</taxon>
        <taxon>Perkinsida</taxon>
        <taxon>Perkinsidae</taxon>
        <taxon>Perkinsus</taxon>
    </lineage>
</organism>
<evidence type="ECO:0000256" key="3">
    <source>
        <dbReference type="ARBA" id="ARBA00022448"/>
    </source>
</evidence>
<keyword evidence="4 9" id="KW-0812">Transmembrane</keyword>
<protein>
    <submittedName>
        <fullName evidence="11">Syntaxin-18, putative</fullName>
    </submittedName>
</protein>
<keyword evidence="8 9" id="KW-0472">Membrane</keyword>
<reference evidence="11 12" key="1">
    <citation type="submission" date="2008-07" db="EMBL/GenBank/DDBJ databases">
        <authorList>
            <person name="El-Sayed N."/>
            <person name="Caler E."/>
            <person name="Inman J."/>
            <person name="Amedeo P."/>
            <person name="Hass B."/>
            <person name="Wortman J."/>
        </authorList>
    </citation>
    <scope>NUCLEOTIDE SEQUENCE [LARGE SCALE GENOMIC DNA]</scope>
    <source>
        <strain evidence="12">ATCC 50983 / TXsc</strain>
    </source>
</reference>
<dbReference type="PANTHER" id="PTHR15959">
    <property type="entry name" value="SYNTAXIN-18"/>
    <property type="match status" value="1"/>
</dbReference>
<dbReference type="GO" id="GO:0005783">
    <property type="term" value="C:endoplasmic reticulum"/>
    <property type="evidence" value="ECO:0007669"/>
    <property type="project" value="TreeGrafter"/>
</dbReference>
<dbReference type="GO" id="GO:0031201">
    <property type="term" value="C:SNARE complex"/>
    <property type="evidence" value="ECO:0007669"/>
    <property type="project" value="TreeGrafter"/>
</dbReference>
<evidence type="ECO:0000259" key="10">
    <source>
        <dbReference type="PROSITE" id="PS50192"/>
    </source>
</evidence>
<feature type="domain" description="T-SNARE coiled-coil homology" evidence="10">
    <location>
        <begin position="207"/>
        <end position="269"/>
    </location>
</feature>
<evidence type="ECO:0000256" key="2">
    <source>
        <dbReference type="ARBA" id="ARBA00009063"/>
    </source>
</evidence>
<dbReference type="PANTHER" id="PTHR15959:SF0">
    <property type="entry name" value="SYNTAXIN-18"/>
    <property type="match status" value="1"/>
</dbReference>
<dbReference type="InterPro" id="IPR000727">
    <property type="entry name" value="T_SNARE_dom"/>
</dbReference>
<evidence type="ECO:0000256" key="7">
    <source>
        <dbReference type="ARBA" id="ARBA00023054"/>
    </source>
</evidence>
<sequence length="297" mass="33423">MVEVTREFEHYMTEITGNSIRLSPIPKKVDARDAIEEQISQAAELITAVSANLAADRSTWRAGKTTSVGFERMAADTREKAGAAMDRLGTLLRERERSMIGSAPAFYRSVREILTSRLKELDDEVRQWQMYKHKVSSEREQRYEADPFALEKETARVEALRKLKAEQEGQVKHVDTLPTMTSSEGYSPLARESREDTGLEMESQMLLATYTNELDHARTTQQKVEELSHVVGVMGTKVNEQMEQIGGIHSIAQDSTAYVSAAGDQLMKARAHQSYACYIVTWFVGSALSLILLDWLV</sequence>
<dbReference type="AlphaFoldDB" id="C5KDW4"/>
<dbReference type="RefSeq" id="XP_002785621.1">
    <property type="nucleotide sequence ID" value="XM_002785575.1"/>
</dbReference>
<dbReference type="GO" id="GO:0006890">
    <property type="term" value="P:retrograde vesicle-mediated transport, Golgi to endoplasmic reticulum"/>
    <property type="evidence" value="ECO:0007669"/>
    <property type="project" value="TreeGrafter"/>
</dbReference>
<gene>
    <name evidence="11" type="ORF">Pmar_PMAR022370</name>
</gene>